<dbReference type="Proteomes" id="UP001143981">
    <property type="component" value="Unassembled WGS sequence"/>
</dbReference>
<name>A0A9W7YIQ0_9FUNG</name>
<sequence length="217" mass="21995">MIALAAASRAAPLPRVERRQADLAPSDGYGWPDLAGNDAALEPGAAASWDTYDGGAVDEAPVGEAWPDTAAQPDDSAPEYTIANLAGNSLTQVDNGVSVNDIDVEYPGDSELTGNTGTAVSGNGNDIMPIINAPVTVIVNSGESGTRHRLPPPLGSSAAAAPGAALGTWPLPGSAAGGLQRPVPPYVTGSDPWATDPFSDRIQQLVAYALAASQSHM</sequence>
<feature type="compositionally biased region" description="Low complexity" evidence="1">
    <location>
        <begin position="1"/>
        <end position="14"/>
    </location>
</feature>
<reference evidence="2" key="1">
    <citation type="submission" date="2022-07" db="EMBL/GenBank/DDBJ databases">
        <title>Phylogenomic reconstructions and comparative analyses of Kickxellomycotina fungi.</title>
        <authorList>
            <person name="Reynolds N.K."/>
            <person name="Stajich J.E."/>
            <person name="Barry K."/>
            <person name="Grigoriev I.V."/>
            <person name="Crous P."/>
            <person name="Smith M.E."/>
        </authorList>
    </citation>
    <scope>NUCLEOTIDE SEQUENCE</scope>
    <source>
        <strain evidence="2">BCRC 34381</strain>
    </source>
</reference>
<dbReference type="AlphaFoldDB" id="A0A9W7YIQ0"/>
<comment type="caution">
    <text evidence="2">The sequence shown here is derived from an EMBL/GenBank/DDBJ whole genome shotgun (WGS) entry which is preliminary data.</text>
</comment>
<evidence type="ECO:0000313" key="2">
    <source>
        <dbReference type="EMBL" id="KAJ1734721.1"/>
    </source>
</evidence>
<keyword evidence="3" id="KW-1185">Reference proteome</keyword>
<evidence type="ECO:0000256" key="1">
    <source>
        <dbReference type="SAM" id="MobiDB-lite"/>
    </source>
</evidence>
<accession>A0A9W7YIQ0</accession>
<dbReference type="EMBL" id="JANBOI010000060">
    <property type="protein sequence ID" value="KAJ1734721.1"/>
    <property type="molecule type" value="Genomic_DNA"/>
</dbReference>
<evidence type="ECO:0000313" key="3">
    <source>
        <dbReference type="Proteomes" id="UP001143981"/>
    </source>
</evidence>
<protein>
    <submittedName>
        <fullName evidence="2">Uncharacterized protein</fullName>
    </submittedName>
</protein>
<organism evidence="2 3">
    <name type="scientific">Coemansia biformis</name>
    <dbReference type="NCBI Taxonomy" id="1286918"/>
    <lineage>
        <taxon>Eukaryota</taxon>
        <taxon>Fungi</taxon>
        <taxon>Fungi incertae sedis</taxon>
        <taxon>Zoopagomycota</taxon>
        <taxon>Kickxellomycotina</taxon>
        <taxon>Kickxellomycetes</taxon>
        <taxon>Kickxellales</taxon>
        <taxon>Kickxellaceae</taxon>
        <taxon>Coemansia</taxon>
    </lineage>
</organism>
<proteinExistence type="predicted"/>
<dbReference type="OrthoDB" id="5593271at2759"/>
<gene>
    <name evidence="2" type="ORF">LPJ61_000923</name>
</gene>
<feature type="region of interest" description="Disordered" evidence="1">
    <location>
        <begin position="1"/>
        <end position="35"/>
    </location>
</feature>